<dbReference type="GO" id="GO:0004518">
    <property type="term" value="F:nuclease activity"/>
    <property type="evidence" value="ECO:0007669"/>
    <property type="project" value="UniProtKB-KW"/>
</dbReference>
<feature type="domain" description="PIN" evidence="8">
    <location>
        <begin position="1"/>
        <end position="110"/>
    </location>
</feature>
<dbReference type="SUPFAM" id="SSF88723">
    <property type="entry name" value="PIN domain-like"/>
    <property type="match status" value="1"/>
</dbReference>
<comment type="cofactor">
    <cofactor evidence="1">
        <name>Mg(2+)</name>
        <dbReference type="ChEBI" id="CHEBI:18420"/>
    </cofactor>
</comment>
<organism evidence="9 10">
    <name type="scientific">Mucilaginibacter polytrichastri</name>
    <dbReference type="NCBI Taxonomy" id="1302689"/>
    <lineage>
        <taxon>Bacteria</taxon>
        <taxon>Pseudomonadati</taxon>
        <taxon>Bacteroidota</taxon>
        <taxon>Sphingobacteriia</taxon>
        <taxon>Sphingobacteriales</taxon>
        <taxon>Sphingobacteriaceae</taxon>
        <taxon>Mucilaginibacter</taxon>
    </lineage>
</organism>
<comment type="similarity">
    <text evidence="7">Belongs to the PINc/VapC protein family.</text>
</comment>
<keyword evidence="2" id="KW-1277">Toxin-antitoxin system</keyword>
<dbReference type="Pfam" id="PF01850">
    <property type="entry name" value="PIN"/>
    <property type="match status" value="1"/>
</dbReference>
<evidence type="ECO:0000313" key="10">
    <source>
        <dbReference type="Proteomes" id="UP000186720"/>
    </source>
</evidence>
<dbReference type="RefSeq" id="WP_216350992.1">
    <property type="nucleotide sequence ID" value="NZ_FPAM01000001.1"/>
</dbReference>
<dbReference type="EMBL" id="MPPL01000001">
    <property type="protein sequence ID" value="OKS84982.1"/>
    <property type="molecule type" value="Genomic_DNA"/>
</dbReference>
<evidence type="ECO:0000256" key="3">
    <source>
        <dbReference type="ARBA" id="ARBA00022722"/>
    </source>
</evidence>
<keyword evidence="10" id="KW-1185">Reference proteome</keyword>
<keyword evidence="6" id="KW-0460">Magnesium</keyword>
<dbReference type="CDD" id="cd18738">
    <property type="entry name" value="PIN_VapC4-5_FitB-like"/>
    <property type="match status" value="1"/>
</dbReference>
<dbReference type="STRING" id="1302689.RG47T_0420"/>
<gene>
    <name evidence="9" type="ORF">RG47T_0420</name>
</gene>
<proteinExistence type="inferred from homology"/>
<dbReference type="Proteomes" id="UP000186720">
    <property type="component" value="Unassembled WGS sequence"/>
</dbReference>
<evidence type="ECO:0000259" key="8">
    <source>
        <dbReference type="Pfam" id="PF01850"/>
    </source>
</evidence>
<evidence type="ECO:0000256" key="1">
    <source>
        <dbReference type="ARBA" id="ARBA00001946"/>
    </source>
</evidence>
<dbReference type="AlphaFoldDB" id="A0A1Q5ZT81"/>
<protein>
    <recommendedName>
        <fullName evidence="8">PIN domain-containing protein</fullName>
    </recommendedName>
</protein>
<dbReference type="PANTHER" id="PTHR33653:SF1">
    <property type="entry name" value="RIBONUCLEASE VAPC2"/>
    <property type="match status" value="1"/>
</dbReference>
<evidence type="ECO:0000256" key="2">
    <source>
        <dbReference type="ARBA" id="ARBA00022649"/>
    </source>
</evidence>
<name>A0A1Q5ZT81_9SPHI</name>
<comment type="caution">
    <text evidence="9">The sequence shown here is derived from an EMBL/GenBank/DDBJ whole genome shotgun (WGS) entry which is preliminary data.</text>
</comment>
<accession>A0A1Q5ZT81</accession>
<evidence type="ECO:0000256" key="7">
    <source>
        <dbReference type="ARBA" id="ARBA00038093"/>
    </source>
</evidence>
<evidence type="ECO:0000256" key="5">
    <source>
        <dbReference type="ARBA" id="ARBA00022801"/>
    </source>
</evidence>
<evidence type="ECO:0000256" key="4">
    <source>
        <dbReference type="ARBA" id="ARBA00022723"/>
    </source>
</evidence>
<keyword evidence="5" id="KW-0378">Hydrolase</keyword>
<evidence type="ECO:0000313" key="9">
    <source>
        <dbReference type="EMBL" id="OKS84982.1"/>
    </source>
</evidence>
<sequence length="120" mass="13439">MIFDTNILIYLSKYIINPQDIITTNSSISIVTKIEALGFGFKDPEEHSLLSAICNELKIISLSDHIAEETIRLRTKYKIKLPDAIIYATSVVEGLPLLTNNIADFKQLDGKVKLINPFST</sequence>
<dbReference type="PANTHER" id="PTHR33653">
    <property type="entry name" value="RIBONUCLEASE VAPC2"/>
    <property type="match status" value="1"/>
</dbReference>
<evidence type="ECO:0000256" key="6">
    <source>
        <dbReference type="ARBA" id="ARBA00022842"/>
    </source>
</evidence>
<dbReference type="InterPro" id="IPR002716">
    <property type="entry name" value="PIN_dom"/>
</dbReference>
<keyword evidence="3" id="KW-0540">Nuclease</keyword>
<dbReference type="InterPro" id="IPR050556">
    <property type="entry name" value="Type_II_TA_system_RNase"/>
</dbReference>
<dbReference type="InterPro" id="IPR029060">
    <property type="entry name" value="PIN-like_dom_sf"/>
</dbReference>
<dbReference type="Gene3D" id="3.40.50.1010">
    <property type="entry name" value="5'-nuclease"/>
    <property type="match status" value="1"/>
</dbReference>
<reference evidence="9 10" key="1">
    <citation type="submission" date="2016-11" db="EMBL/GenBank/DDBJ databases">
        <title>Whole Genome Sequencing of Mucilaginibacter polytrichastri RG4-7(T) isolated from the moss sample.</title>
        <authorList>
            <person name="Li Y."/>
        </authorList>
    </citation>
    <scope>NUCLEOTIDE SEQUENCE [LARGE SCALE GENOMIC DNA]</scope>
    <source>
        <strain evidence="9 10">RG4-7</strain>
    </source>
</reference>
<keyword evidence="4" id="KW-0479">Metal-binding</keyword>
<dbReference type="GO" id="GO:0016787">
    <property type="term" value="F:hydrolase activity"/>
    <property type="evidence" value="ECO:0007669"/>
    <property type="project" value="UniProtKB-KW"/>
</dbReference>
<dbReference type="GO" id="GO:0046872">
    <property type="term" value="F:metal ion binding"/>
    <property type="evidence" value="ECO:0007669"/>
    <property type="project" value="UniProtKB-KW"/>
</dbReference>